<feature type="domain" description="HTH luxR-type" evidence="4">
    <location>
        <begin position="141"/>
        <end position="205"/>
    </location>
</feature>
<dbReference type="EMBL" id="JADLRE010000063">
    <property type="protein sequence ID" value="MBF6229626.1"/>
    <property type="molecule type" value="Genomic_DNA"/>
</dbReference>
<evidence type="ECO:0000313" key="6">
    <source>
        <dbReference type="Proteomes" id="UP000807309"/>
    </source>
</evidence>
<dbReference type="SUPFAM" id="SSF48452">
    <property type="entry name" value="TPR-like"/>
    <property type="match status" value="1"/>
</dbReference>
<feature type="non-terminal residue" evidence="5">
    <location>
        <position position="205"/>
    </location>
</feature>
<comment type="caution">
    <text evidence="5">The sequence shown here is derived from an EMBL/GenBank/DDBJ whole genome shotgun (WGS) entry which is preliminary data.</text>
</comment>
<dbReference type="Gene3D" id="1.10.10.10">
    <property type="entry name" value="Winged helix-like DNA-binding domain superfamily/Winged helix DNA-binding domain"/>
    <property type="match status" value="1"/>
</dbReference>
<dbReference type="Pfam" id="PF00196">
    <property type="entry name" value="GerE"/>
    <property type="match status" value="1"/>
</dbReference>
<name>A0ABS0CH13_9NOCA</name>
<keyword evidence="3" id="KW-0804">Transcription</keyword>
<gene>
    <name evidence="5" type="ORF">IU470_31645</name>
</gene>
<dbReference type="SMART" id="SM00421">
    <property type="entry name" value="HTH_LUXR"/>
    <property type="match status" value="1"/>
</dbReference>
<evidence type="ECO:0000256" key="1">
    <source>
        <dbReference type="ARBA" id="ARBA00023015"/>
    </source>
</evidence>
<evidence type="ECO:0000259" key="4">
    <source>
        <dbReference type="PROSITE" id="PS50043"/>
    </source>
</evidence>
<keyword evidence="1" id="KW-0805">Transcription regulation</keyword>
<dbReference type="InterPro" id="IPR036388">
    <property type="entry name" value="WH-like_DNA-bd_sf"/>
</dbReference>
<keyword evidence="2" id="KW-0238">DNA-binding</keyword>
<proteinExistence type="predicted"/>
<evidence type="ECO:0000256" key="3">
    <source>
        <dbReference type="ARBA" id="ARBA00023163"/>
    </source>
</evidence>
<organism evidence="5 6">
    <name type="scientific">Nocardia abscessus</name>
    <dbReference type="NCBI Taxonomy" id="120957"/>
    <lineage>
        <taxon>Bacteria</taxon>
        <taxon>Bacillati</taxon>
        <taxon>Actinomycetota</taxon>
        <taxon>Actinomycetes</taxon>
        <taxon>Mycobacteriales</taxon>
        <taxon>Nocardiaceae</taxon>
        <taxon>Nocardia</taxon>
    </lineage>
</organism>
<dbReference type="PROSITE" id="PS50043">
    <property type="entry name" value="HTH_LUXR_2"/>
    <property type="match status" value="1"/>
</dbReference>
<dbReference type="PANTHER" id="PTHR44688">
    <property type="entry name" value="DNA-BINDING TRANSCRIPTIONAL ACTIVATOR DEVR_DOSR"/>
    <property type="match status" value="1"/>
</dbReference>
<dbReference type="Proteomes" id="UP000807309">
    <property type="component" value="Unassembled WGS sequence"/>
</dbReference>
<dbReference type="Gene3D" id="1.25.40.10">
    <property type="entry name" value="Tetratricopeptide repeat domain"/>
    <property type="match status" value="1"/>
</dbReference>
<accession>A0ABS0CH13</accession>
<dbReference type="PROSITE" id="PS00622">
    <property type="entry name" value="HTH_LUXR_1"/>
    <property type="match status" value="1"/>
</dbReference>
<evidence type="ECO:0000256" key="2">
    <source>
        <dbReference type="ARBA" id="ARBA00023125"/>
    </source>
</evidence>
<evidence type="ECO:0000313" key="5">
    <source>
        <dbReference type="EMBL" id="MBF6229626.1"/>
    </source>
</evidence>
<reference evidence="5 6" key="1">
    <citation type="submission" date="2020-10" db="EMBL/GenBank/DDBJ databases">
        <title>Identification of Nocardia species via Next-generation sequencing and recognition of intraspecies genetic diversity.</title>
        <authorList>
            <person name="Li P."/>
            <person name="Li P."/>
            <person name="Lu B."/>
        </authorList>
    </citation>
    <scope>NUCLEOTIDE SEQUENCE [LARGE SCALE GENOMIC DNA]</scope>
    <source>
        <strain evidence="5 6">N-11</strain>
    </source>
</reference>
<dbReference type="InterPro" id="IPR016032">
    <property type="entry name" value="Sig_transdc_resp-reg_C-effctor"/>
</dbReference>
<feature type="non-terminal residue" evidence="5">
    <location>
        <position position="1"/>
    </location>
</feature>
<dbReference type="PANTHER" id="PTHR44688:SF16">
    <property type="entry name" value="DNA-BINDING TRANSCRIPTIONAL ACTIVATOR DEVR_DOSR"/>
    <property type="match status" value="1"/>
</dbReference>
<dbReference type="SUPFAM" id="SSF46894">
    <property type="entry name" value="C-terminal effector domain of the bipartite response regulators"/>
    <property type="match status" value="1"/>
</dbReference>
<keyword evidence="6" id="KW-1185">Reference proteome</keyword>
<protein>
    <submittedName>
        <fullName evidence="5">Tetratricopeptide repeat protein</fullName>
    </submittedName>
</protein>
<dbReference type="InterPro" id="IPR011990">
    <property type="entry name" value="TPR-like_helical_dom_sf"/>
</dbReference>
<dbReference type="RefSeq" id="WP_195036452.1">
    <property type="nucleotide sequence ID" value="NZ_JADLRE010000063.1"/>
</dbReference>
<dbReference type="InterPro" id="IPR000792">
    <property type="entry name" value="Tscrpt_reg_LuxR_C"/>
</dbReference>
<dbReference type="CDD" id="cd06170">
    <property type="entry name" value="LuxR_C_like"/>
    <property type="match status" value="1"/>
</dbReference>
<sequence>RSFFEAALVKAELAAGRIEAAEAITHRMQDFTFGLRSREGQVLYVRAQTLFARGDFQAAAATAQQAYECYKAVEMGVWAARAQLTTGRALARSGRTDPAVSELEQAYNALRDCGAARLADEAAHELRTLGKRVRRRPDAAVATDPAALTTRERDIADRVVQGYTNREIAAELYISPKTVEKHLARVFTKLGATSRAGVAAAMNRD</sequence>
<dbReference type="Pfam" id="PF13424">
    <property type="entry name" value="TPR_12"/>
    <property type="match status" value="1"/>
</dbReference>
<dbReference type="PRINTS" id="PR00038">
    <property type="entry name" value="HTHLUXR"/>
</dbReference>